<dbReference type="Proteomes" id="UP000265619">
    <property type="component" value="Unassembled WGS sequence"/>
</dbReference>
<evidence type="ECO:0000313" key="3">
    <source>
        <dbReference type="EMBL" id="RIX80893.1"/>
    </source>
</evidence>
<comment type="caution">
    <text evidence="3">The sequence shown here is derived from an EMBL/GenBank/DDBJ whole genome shotgun (WGS) entry which is preliminary data.</text>
</comment>
<feature type="region of interest" description="Disordered" evidence="1">
    <location>
        <begin position="1"/>
        <end position="43"/>
    </location>
</feature>
<evidence type="ECO:0000259" key="2">
    <source>
        <dbReference type="Pfam" id="PF12773"/>
    </source>
</evidence>
<dbReference type="AlphaFoldDB" id="A0A9X8GVE2"/>
<keyword evidence="4" id="KW-1185">Reference proteome</keyword>
<gene>
    <name evidence="3" type="ORF">D3H34_11810</name>
</gene>
<organism evidence="3 4">
    <name type="scientific">Acidovorax cavernicola</name>
    <dbReference type="NCBI Taxonomy" id="1675792"/>
    <lineage>
        <taxon>Bacteria</taxon>
        <taxon>Pseudomonadati</taxon>
        <taxon>Pseudomonadota</taxon>
        <taxon>Betaproteobacteria</taxon>
        <taxon>Burkholderiales</taxon>
        <taxon>Comamonadaceae</taxon>
        <taxon>Acidovorax</taxon>
    </lineage>
</organism>
<evidence type="ECO:0000256" key="1">
    <source>
        <dbReference type="SAM" id="MobiDB-lite"/>
    </source>
</evidence>
<feature type="domain" description="DZANK-type" evidence="2">
    <location>
        <begin position="46"/>
        <end position="90"/>
    </location>
</feature>
<name>A0A9X8GVE2_9BURK</name>
<proteinExistence type="predicted"/>
<dbReference type="Pfam" id="PF12773">
    <property type="entry name" value="DZR"/>
    <property type="match status" value="1"/>
</dbReference>
<dbReference type="EMBL" id="QXMN01000011">
    <property type="protein sequence ID" value="RIX80893.1"/>
    <property type="molecule type" value="Genomic_DNA"/>
</dbReference>
<protein>
    <submittedName>
        <fullName evidence="3">Adenylate cyclase</fullName>
    </submittedName>
</protein>
<evidence type="ECO:0000313" key="4">
    <source>
        <dbReference type="Proteomes" id="UP000265619"/>
    </source>
</evidence>
<sequence length="99" mass="9739">MGMLERLFGGHGGSRHGGGGGHHGSRGGYGYGRDAPPAPPPGGSACPVCRAVNAAGARFCQQCGTSMLPAACRQCGTAMAPGAKFCAQCGQSTETASRG</sequence>
<dbReference type="OrthoDB" id="8708757at2"/>
<dbReference type="InterPro" id="IPR025874">
    <property type="entry name" value="DZR"/>
</dbReference>
<reference evidence="3 4" key="1">
    <citation type="submission" date="2018-09" db="EMBL/GenBank/DDBJ databases">
        <title>Acidovorax cavernicola nov. sp. isolated from Gruta de las Maravillas (Aracena, Spain).</title>
        <authorList>
            <person name="Jurado V."/>
            <person name="Gutierrez-Patricio S."/>
            <person name="Gonzalez-Pimentel J.L."/>
            <person name="Miller A.Z."/>
            <person name="Laiz L."/>
            <person name="Saiz-Jimenez C."/>
        </authorList>
    </citation>
    <scope>NUCLEOTIDE SEQUENCE [LARGE SCALE GENOMIC DNA]</scope>
    <source>
        <strain evidence="3 4">1011MAR4D40.2</strain>
    </source>
</reference>
<feature type="compositionally biased region" description="Gly residues" evidence="1">
    <location>
        <begin position="9"/>
        <end position="31"/>
    </location>
</feature>
<accession>A0A9X8GVE2</accession>